<evidence type="ECO:0000259" key="2">
    <source>
        <dbReference type="Pfam" id="PF12867"/>
    </source>
</evidence>
<feature type="domain" description="DinB-like" evidence="2">
    <location>
        <begin position="10"/>
        <end position="167"/>
    </location>
</feature>
<dbReference type="InterPro" id="IPR034660">
    <property type="entry name" value="DinB/YfiT-like"/>
</dbReference>
<keyword evidence="1" id="KW-1133">Transmembrane helix</keyword>
<evidence type="ECO:0000313" key="4">
    <source>
        <dbReference type="Proteomes" id="UP001595764"/>
    </source>
</evidence>
<dbReference type="Proteomes" id="UP001595764">
    <property type="component" value="Unassembled WGS sequence"/>
</dbReference>
<organism evidence="3 4">
    <name type="scientific">Amycolatopsis halotolerans</name>
    <dbReference type="NCBI Taxonomy" id="330083"/>
    <lineage>
        <taxon>Bacteria</taxon>
        <taxon>Bacillati</taxon>
        <taxon>Actinomycetota</taxon>
        <taxon>Actinomycetes</taxon>
        <taxon>Pseudonocardiales</taxon>
        <taxon>Pseudonocardiaceae</taxon>
        <taxon>Amycolatopsis</taxon>
    </lineage>
</organism>
<protein>
    <submittedName>
        <fullName evidence="3">DinB family protein</fullName>
    </submittedName>
</protein>
<reference evidence="4" key="1">
    <citation type="journal article" date="2019" name="Int. J. Syst. Evol. Microbiol.">
        <title>The Global Catalogue of Microorganisms (GCM) 10K type strain sequencing project: providing services to taxonomists for standard genome sequencing and annotation.</title>
        <authorList>
            <consortium name="The Broad Institute Genomics Platform"/>
            <consortium name="The Broad Institute Genome Sequencing Center for Infectious Disease"/>
            <person name="Wu L."/>
            <person name="Ma J."/>
        </authorList>
    </citation>
    <scope>NUCLEOTIDE SEQUENCE [LARGE SCALE GENOMIC DNA]</scope>
    <source>
        <strain evidence="4">CGMCC 4.7682</strain>
    </source>
</reference>
<dbReference type="RefSeq" id="WP_377871987.1">
    <property type="nucleotide sequence ID" value="NZ_JBHMAY010000035.1"/>
</dbReference>
<comment type="caution">
    <text evidence="3">The sequence shown here is derived from an EMBL/GenBank/DDBJ whole genome shotgun (WGS) entry which is preliminary data.</text>
</comment>
<keyword evidence="1" id="KW-0812">Transmembrane</keyword>
<name>A0ABV7QCK4_9PSEU</name>
<gene>
    <name evidence="3" type="ORF">ACFORO_05280</name>
</gene>
<dbReference type="EMBL" id="JBHRWI010000005">
    <property type="protein sequence ID" value="MFC3509567.1"/>
    <property type="molecule type" value="Genomic_DNA"/>
</dbReference>
<dbReference type="SUPFAM" id="SSF109854">
    <property type="entry name" value="DinB/YfiT-like putative metalloenzymes"/>
    <property type="match status" value="1"/>
</dbReference>
<dbReference type="Gene3D" id="1.20.120.450">
    <property type="entry name" value="dinb family like domain"/>
    <property type="match status" value="1"/>
</dbReference>
<evidence type="ECO:0000256" key="1">
    <source>
        <dbReference type="SAM" id="Phobius"/>
    </source>
</evidence>
<proteinExistence type="predicted"/>
<keyword evidence="1" id="KW-0472">Membrane</keyword>
<evidence type="ECO:0000313" key="3">
    <source>
        <dbReference type="EMBL" id="MFC3509567.1"/>
    </source>
</evidence>
<accession>A0ABV7QCK4</accession>
<keyword evidence="4" id="KW-1185">Reference proteome</keyword>
<dbReference type="Pfam" id="PF12867">
    <property type="entry name" value="DinB_2"/>
    <property type="match status" value="1"/>
</dbReference>
<dbReference type="InterPro" id="IPR024775">
    <property type="entry name" value="DinB-like"/>
</dbReference>
<feature type="transmembrane region" description="Helical" evidence="1">
    <location>
        <begin position="43"/>
        <end position="64"/>
    </location>
</feature>
<sequence length="174" mass="20034">MDRQAVHDEMERARTDFHRFLERASEDALRRASNGTRWTNRELLFHMLLGYLVVWALRLLVRVFSRMPGSASRRYARILNAATVPFDAVNYLGSCVGGRLLSLGAMTALADQAIARLHKRLDRETDADLARTMHFPTRWDPFFQDSMSLAEIYHFSTQHFDHHARQLSLDTGTG</sequence>